<keyword evidence="3" id="KW-1185">Reference proteome</keyword>
<dbReference type="EMBL" id="FNAV01000006">
    <property type="protein sequence ID" value="SDE70424.1"/>
    <property type="molecule type" value="Genomic_DNA"/>
</dbReference>
<dbReference type="OrthoDB" id="5421633at2"/>
<dbReference type="InterPro" id="IPR025495">
    <property type="entry name" value="DUF4386"/>
</dbReference>
<keyword evidence="1" id="KW-1133">Transmembrane helix</keyword>
<gene>
    <name evidence="2" type="ORF">SAMN04488105_106240</name>
</gene>
<dbReference type="AlphaFoldDB" id="A0A1G7F3D6"/>
<feature type="transmembrane region" description="Helical" evidence="1">
    <location>
        <begin position="65"/>
        <end position="88"/>
    </location>
</feature>
<keyword evidence="1" id="KW-0812">Transmembrane</keyword>
<accession>A0A1G7F3D6</accession>
<keyword evidence="1" id="KW-0472">Membrane</keyword>
<dbReference type="Proteomes" id="UP000198994">
    <property type="component" value="Unassembled WGS sequence"/>
</dbReference>
<dbReference type="STRING" id="282683.SAMN04488105_106240"/>
<sequence length="230" mass="23543">MFDARPASPARSRPFGAARAAGVLYLGIIALGLTSELAFRGALVVPGNAAETAARILAGPGLLRASLAADTVMALADVALAVLLYQLLRPVSAPVALAAMVFRLVQAGLIAASLLFQAGALLTLEMQGEAGAATAQLAMALQAHGYDLGLVFFGVNCLLTGWLLARAGARPALLGWLIAASGLVYIAGSALRFLAPELGAAFAPAYLLPMLAESGFCLWLLLRAPGLHAR</sequence>
<dbReference type="RefSeq" id="WP_089958966.1">
    <property type="nucleotide sequence ID" value="NZ_FNAV01000006.1"/>
</dbReference>
<feature type="transmembrane region" description="Helical" evidence="1">
    <location>
        <begin position="201"/>
        <end position="222"/>
    </location>
</feature>
<feature type="transmembrane region" description="Helical" evidence="1">
    <location>
        <begin position="172"/>
        <end position="195"/>
    </location>
</feature>
<organism evidence="2 3">
    <name type="scientific">Salipiger thiooxidans</name>
    <dbReference type="NCBI Taxonomy" id="282683"/>
    <lineage>
        <taxon>Bacteria</taxon>
        <taxon>Pseudomonadati</taxon>
        <taxon>Pseudomonadota</taxon>
        <taxon>Alphaproteobacteria</taxon>
        <taxon>Rhodobacterales</taxon>
        <taxon>Roseobacteraceae</taxon>
        <taxon>Salipiger</taxon>
    </lineage>
</organism>
<evidence type="ECO:0000313" key="3">
    <source>
        <dbReference type="Proteomes" id="UP000198994"/>
    </source>
</evidence>
<evidence type="ECO:0000313" key="2">
    <source>
        <dbReference type="EMBL" id="SDE70424.1"/>
    </source>
</evidence>
<feature type="transmembrane region" description="Helical" evidence="1">
    <location>
        <begin position="100"/>
        <end position="124"/>
    </location>
</feature>
<evidence type="ECO:0000256" key="1">
    <source>
        <dbReference type="SAM" id="Phobius"/>
    </source>
</evidence>
<feature type="transmembrane region" description="Helical" evidence="1">
    <location>
        <begin position="144"/>
        <end position="165"/>
    </location>
</feature>
<reference evidence="3" key="1">
    <citation type="submission" date="2016-10" db="EMBL/GenBank/DDBJ databases">
        <authorList>
            <person name="Varghese N."/>
            <person name="Submissions S."/>
        </authorList>
    </citation>
    <scope>NUCLEOTIDE SEQUENCE [LARGE SCALE GENOMIC DNA]</scope>
    <source>
        <strain evidence="3">DSM 10146</strain>
    </source>
</reference>
<evidence type="ECO:0008006" key="4">
    <source>
        <dbReference type="Google" id="ProtNLM"/>
    </source>
</evidence>
<name>A0A1G7F3D6_9RHOB</name>
<protein>
    <recommendedName>
        <fullName evidence="4">DUF4386 domain-containing protein</fullName>
    </recommendedName>
</protein>
<proteinExistence type="predicted"/>
<dbReference type="Pfam" id="PF14329">
    <property type="entry name" value="DUF4386"/>
    <property type="match status" value="1"/>
</dbReference>